<feature type="region of interest" description="Disordered" evidence="1">
    <location>
        <begin position="769"/>
        <end position="803"/>
    </location>
</feature>
<dbReference type="CDD" id="cd01650">
    <property type="entry name" value="RT_nLTR_like"/>
    <property type="match status" value="1"/>
</dbReference>
<dbReference type="InterPro" id="IPR000477">
    <property type="entry name" value="RT_dom"/>
</dbReference>
<reference evidence="5" key="1">
    <citation type="submission" date="2025-08" db="UniProtKB">
        <authorList>
            <consortium name="RefSeq"/>
        </authorList>
    </citation>
    <scope>IDENTIFICATION</scope>
</reference>
<evidence type="ECO:0000256" key="2">
    <source>
        <dbReference type="SAM" id="SignalP"/>
    </source>
</evidence>
<dbReference type="InterPro" id="IPR043502">
    <property type="entry name" value="DNA/RNA_pol_sf"/>
</dbReference>
<keyword evidence="4" id="KW-1185">Reference proteome</keyword>
<dbReference type="Pfam" id="PF00078">
    <property type="entry name" value="RVT_1"/>
    <property type="match status" value="1"/>
</dbReference>
<dbReference type="SUPFAM" id="SSF56672">
    <property type="entry name" value="DNA/RNA polymerases"/>
    <property type="match status" value="1"/>
</dbReference>
<evidence type="ECO:0000313" key="5">
    <source>
        <dbReference type="RefSeq" id="XP_029654358.1"/>
    </source>
</evidence>
<protein>
    <submittedName>
        <fullName evidence="5">Uncharacterized protein LOC115227757</fullName>
    </submittedName>
</protein>
<evidence type="ECO:0000313" key="4">
    <source>
        <dbReference type="Proteomes" id="UP000515154"/>
    </source>
</evidence>
<dbReference type="KEGG" id="osn:115227757"/>
<organism evidence="4 5">
    <name type="scientific">Octopus sinensis</name>
    <name type="common">East Asian common octopus</name>
    <dbReference type="NCBI Taxonomy" id="2607531"/>
    <lineage>
        <taxon>Eukaryota</taxon>
        <taxon>Metazoa</taxon>
        <taxon>Spiralia</taxon>
        <taxon>Lophotrochozoa</taxon>
        <taxon>Mollusca</taxon>
        <taxon>Cephalopoda</taxon>
        <taxon>Coleoidea</taxon>
        <taxon>Octopodiformes</taxon>
        <taxon>Octopoda</taxon>
        <taxon>Incirrata</taxon>
        <taxon>Octopodidae</taxon>
        <taxon>Octopus</taxon>
    </lineage>
</organism>
<dbReference type="PANTHER" id="PTHR35450:SF2">
    <property type="entry name" value="REVERSE TRANSCRIPTASE DOMAIN-CONTAINING PROTEIN"/>
    <property type="match status" value="1"/>
</dbReference>
<evidence type="ECO:0000259" key="3">
    <source>
        <dbReference type="PROSITE" id="PS50878"/>
    </source>
</evidence>
<keyword evidence="2" id="KW-0732">Signal</keyword>
<accession>A0A6P7TRG1</accession>
<feature type="domain" description="Reverse transcriptase" evidence="3">
    <location>
        <begin position="49"/>
        <end position="318"/>
    </location>
</feature>
<dbReference type="RefSeq" id="XP_029654358.1">
    <property type="nucleotide sequence ID" value="XM_029798498.1"/>
</dbReference>
<dbReference type="PANTHER" id="PTHR35450">
    <property type="entry name" value="REVERSE TRANSCRIPTASE DOMAIN-CONTAINING PROTEIN"/>
    <property type="match status" value="1"/>
</dbReference>
<feature type="signal peptide" evidence="2">
    <location>
        <begin position="1"/>
        <end position="26"/>
    </location>
</feature>
<dbReference type="AlphaFoldDB" id="A0A6P7TRG1"/>
<feature type="chain" id="PRO_5027671811" evidence="2">
    <location>
        <begin position="27"/>
        <end position="803"/>
    </location>
</feature>
<gene>
    <name evidence="5" type="primary">LOC115227757</name>
</gene>
<sequence length="803" mass="93028">MVHILLFFILNIIEFLPNWKAPGCDGVYNFFIKKLDSLHKFLFDEIRNIITGSSQPQSWFYTGVTYLIPKKDNSTEAGDFRPITCMPCLYKLVTKCVNEKIAEYVEVYDLISECQLGTKRHCQGAKEQALINCCVNRSHEYKLFSSWVDVKKAFDSINHEFLTVILKNSGLPEWITKFVMSIIPNWKVSLKLGKQHLGIVNIERGILQGDSLSPQLFIFTLDPLSKLLSAKYPNLSVNTNQENSVFFSTNHFLFIDDLKLLAKDEVTLGCMMKDVDLFFKASGLEKNCEKSATNSCLLRNDAKLLDGLDSYRYLGVLENKFSQVVKEEVLKNLRIEVQQRIERLSKTKLNSVNLFKAINEHALSLYNYYIGLLDLEPPVFDEIDKFVRKLLMDLNIHMKPACKERLYLPRDKLGRGLASITFRSEKMLFDFRENLERRKLISPRKAAILWAEQKRKSHMATITEFLHCKYGTNTQEEITNSLNRLQIDSLLSNIKKKTLHSKLFESLDDNNFDIQSSSTWLKKGNISPKSEAMFSFLQDRNIFFRDPNSKCPHCKSSNKTVDHMATRCNRMLNSDYTRRHNEIVRCIHMNLCRRFGFKKSRRLKNHSVQSIMCNTLAEIRVDTTIPTELKIQYNKPDIFLYDKRENLIWLIEVGVTSIDNLKSVEVKKLHKYDILASELQLIHKAKVKIVPIVITWDGIVSTIYRKYMELLGIEERVRSYIQTVTLKATLESMFVEYKHGFSEILDSANSVNRDWRKYNFSMKISKSLKRPRDCTPQAEIEDHGGEDQSGVMGNSGSKNLRVV</sequence>
<dbReference type="Proteomes" id="UP000515154">
    <property type="component" value="Unplaced"/>
</dbReference>
<proteinExistence type="predicted"/>
<name>A0A6P7TRG1_9MOLL</name>
<feature type="compositionally biased region" description="Polar residues" evidence="1">
    <location>
        <begin position="791"/>
        <end position="803"/>
    </location>
</feature>
<dbReference type="PROSITE" id="PS50878">
    <property type="entry name" value="RT_POL"/>
    <property type="match status" value="1"/>
</dbReference>
<evidence type="ECO:0000256" key="1">
    <source>
        <dbReference type="SAM" id="MobiDB-lite"/>
    </source>
</evidence>